<dbReference type="PROSITE" id="PS50109">
    <property type="entry name" value="HIS_KIN"/>
    <property type="match status" value="1"/>
</dbReference>
<accession>A0ABY2XDS8</accession>
<comment type="subcellular location">
    <subcellularLocation>
        <location evidence="2">Membrane</location>
    </subcellularLocation>
</comment>
<keyword evidence="4" id="KW-0597">Phosphoprotein</keyword>
<evidence type="ECO:0000313" key="14">
    <source>
        <dbReference type="Proteomes" id="UP001191082"/>
    </source>
</evidence>
<dbReference type="Pfam" id="PF08521">
    <property type="entry name" value="2CSK_N"/>
    <property type="match status" value="1"/>
</dbReference>
<protein>
    <recommendedName>
        <fullName evidence="3">histidine kinase</fullName>
        <ecNumber evidence="3">2.7.13.3</ecNumber>
    </recommendedName>
</protein>
<dbReference type="PANTHER" id="PTHR45436:SF1">
    <property type="entry name" value="SENSOR PROTEIN QSEC"/>
    <property type="match status" value="1"/>
</dbReference>
<evidence type="ECO:0000259" key="12">
    <source>
        <dbReference type="PROSITE" id="PS50885"/>
    </source>
</evidence>
<evidence type="ECO:0000256" key="2">
    <source>
        <dbReference type="ARBA" id="ARBA00004370"/>
    </source>
</evidence>
<keyword evidence="10" id="KW-0472">Membrane</keyword>
<evidence type="ECO:0000256" key="3">
    <source>
        <dbReference type="ARBA" id="ARBA00012438"/>
    </source>
</evidence>
<keyword evidence="5" id="KW-0808">Transferase</keyword>
<evidence type="ECO:0000259" key="11">
    <source>
        <dbReference type="PROSITE" id="PS50109"/>
    </source>
</evidence>
<keyword evidence="9" id="KW-0902">Two-component regulatory system</keyword>
<comment type="caution">
    <text evidence="13">The sequence shown here is derived from an EMBL/GenBank/DDBJ whole genome shotgun (WGS) entry which is preliminary data.</text>
</comment>
<keyword evidence="8 10" id="KW-1133">Transmembrane helix</keyword>
<gene>
    <name evidence="13" type="ORF">FGK64_01170</name>
</gene>
<dbReference type="Pfam" id="PF02518">
    <property type="entry name" value="HATPase_c"/>
    <property type="match status" value="1"/>
</dbReference>
<organism evidence="13 14">
    <name type="scientific">Arenibacterium halophilum</name>
    <dbReference type="NCBI Taxonomy" id="2583821"/>
    <lineage>
        <taxon>Bacteria</taxon>
        <taxon>Pseudomonadati</taxon>
        <taxon>Pseudomonadota</taxon>
        <taxon>Alphaproteobacteria</taxon>
        <taxon>Rhodobacterales</taxon>
        <taxon>Paracoccaceae</taxon>
        <taxon>Arenibacterium</taxon>
    </lineage>
</organism>
<evidence type="ECO:0000256" key="10">
    <source>
        <dbReference type="SAM" id="Phobius"/>
    </source>
</evidence>
<dbReference type="InterPro" id="IPR036097">
    <property type="entry name" value="HisK_dim/P_sf"/>
</dbReference>
<dbReference type="InterPro" id="IPR003594">
    <property type="entry name" value="HATPase_dom"/>
</dbReference>
<evidence type="ECO:0000256" key="9">
    <source>
        <dbReference type="ARBA" id="ARBA00023012"/>
    </source>
</evidence>
<dbReference type="SMART" id="SM00387">
    <property type="entry name" value="HATPase_c"/>
    <property type="match status" value="1"/>
</dbReference>
<proteinExistence type="predicted"/>
<evidence type="ECO:0000256" key="7">
    <source>
        <dbReference type="ARBA" id="ARBA00022777"/>
    </source>
</evidence>
<evidence type="ECO:0000256" key="6">
    <source>
        <dbReference type="ARBA" id="ARBA00022692"/>
    </source>
</evidence>
<sequence>MSNLRPARSLASRVVLTVLAILLFGGVLVAGSTWWNGQQAARQSYDRILVGAASDIAESIRIRDGAPLVNLPVSAFELLAQAPDDRIYYAVTGPDGQRVTGLDDAPLIDTPTRGADPVRFFDAALNGEPARFVQVTRRFVERDFSGPVHVTVGQTLRARTAMTRALVLDALLPMALAGAALMVFAFLVIRSALRPLGDLVEDLSRRDPHDLTAMPTDRLPSELRVMLGAMNRFMGRLDGQVHAMRNLISDTAHQLRTPVAAIRVHAESAVSEPEPEPRQRALDRLLLRTRSLGTLLDQLLSRAMVIHRTDSAPRAPIDLREVALDLMDRDDHMAIAPGADLRLVIGEDPVIVRGDAFSLGEAARNLLGNALRHGQQPVSIGVTRTGPEAALWIEDAGQGPDASVIARLGDRFNRSAASGEQGSGIGLSIVTSVATAFDGRVDMRATDAGFRASLIFPAEET</sequence>
<evidence type="ECO:0000313" key="13">
    <source>
        <dbReference type="EMBL" id="TMV14623.1"/>
    </source>
</evidence>
<keyword evidence="6 10" id="KW-0812">Transmembrane</keyword>
<feature type="domain" description="HAMP" evidence="12">
    <location>
        <begin position="190"/>
        <end position="242"/>
    </location>
</feature>
<dbReference type="PANTHER" id="PTHR45436">
    <property type="entry name" value="SENSOR HISTIDINE KINASE YKOH"/>
    <property type="match status" value="1"/>
</dbReference>
<dbReference type="RefSeq" id="WP_138861974.1">
    <property type="nucleotide sequence ID" value="NZ_VCPC01000001.1"/>
</dbReference>
<dbReference type="Gene3D" id="1.10.287.130">
    <property type="match status" value="1"/>
</dbReference>
<dbReference type="PROSITE" id="PS50885">
    <property type="entry name" value="HAMP"/>
    <property type="match status" value="1"/>
</dbReference>
<evidence type="ECO:0000256" key="5">
    <source>
        <dbReference type="ARBA" id="ARBA00022679"/>
    </source>
</evidence>
<comment type="catalytic activity">
    <reaction evidence="1">
        <text>ATP + protein L-histidine = ADP + protein N-phospho-L-histidine.</text>
        <dbReference type="EC" id="2.7.13.3"/>
    </reaction>
</comment>
<name>A0ABY2XDS8_9RHOB</name>
<dbReference type="SMART" id="SM00388">
    <property type="entry name" value="HisKA"/>
    <property type="match status" value="1"/>
</dbReference>
<reference evidence="13 14" key="1">
    <citation type="submission" date="2019-05" db="EMBL/GenBank/DDBJ databases">
        <title>Marivita sp. nov. isolated from sea sediment.</title>
        <authorList>
            <person name="Kim W."/>
        </authorList>
    </citation>
    <scope>NUCLEOTIDE SEQUENCE [LARGE SCALE GENOMIC DNA]</scope>
    <source>
        <strain evidence="13 14">CAU 1492</strain>
    </source>
</reference>
<dbReference type="Proteomes" id="UP001191082">
    <property type="component" value="Unassembled WGS sequence"/>
</dbReference>
<dbReference type="InterPro" id="IPR003660">
    <property type="entry name" value="HAMP_dom"/>
</dbReference>
<evidence type="ECO:0000256" key="1">
    <source>
        <dbReference type="ARBA" id="ARBA00000085"/>
    </source>
</evidence>
<keyword evidence="14" id="KW-1185">Reference proteome</keyword>
<dbReference type="SUPFAM" id="SSF55874">
    <property type="entry name" value="ATPase domain of HSP90 chaperone/DNA topoisomerase II/histidine kinase"/>
    <property type="match status" value="1"/>
</dbReference>
<feature type="domain" description="Histidine kinase" evidence="11">
    <location>
        <begin position="250"/>
        <end position="460"/>
    </location>
</feature>
<keyword evidence="7" id="KW-0418">Kinase</keyword>
<dbReference type="Pfam" id="PF00512">
    <property type="entry name" value="HisKA"/>
    <property type="match status" value="1"/>
</dbReference>
<dbReference type="InterPro" id="IPR005467">
    <property type="entry name" value="His_kinase_dom"/>
</dbReference>
<feature type="transmembrane region" description="Helical" evidence="10">
    <location>
        <begin position="170"/>
        <end position="189"/>
    </location>
</feature>
<dbReference type="EC" id="2.7.13.3" evidence="3"/>
<evidence type="ECO:0000256" key="4">
    <source>
        <dbReference type="ARBA" id="ARBA00022553"/>
    </source>
</evidence>
<dbReference type="Gene3D" id="3.30.565.10">
    <property type="entry name" value="Histidine kinase-like ATPase, C-terminal domain"/>
    <property type="match status" value="1"/>
</dbReference>
<dbReference type="EMBL" id="VCPC01000001">
    <property type="protein sequence ID" value="TMV14623.1"/>
    <property type="molecule type" value="Genomic_DNA"/>
</dbReference>
<dbReference type="SUPFAM" id="SSF47384">
    <property type="entry name" value="Homodimeric domain of signal transducing histidine kinase"/>
    <property type="match status" value="1"/>
</dbReference>
<dbReference type="InterPro" id="IPR036890">
    <property type="entry name" value="HATPase_C_sf"/>
</dbReference>
<dbReference type="InterPro" id="IPR050428">
    <property type="entry name" value="TCS_sensor_his_kinase"/>
</dbReference>
<evidence type="ECO:0000256" key="8">
    <source>
        <dbReference type="ARBA" id="ARBA00022989"/>
    </source>
</evidence>
<dbReference type="CDD" id="cd00082">
    <property type="entry name" value="HisKA"/>
    <property type="match status" value="1"/>
</dbReference>
<dbReference type="InterPro" id="IPR003661">
    <property type="entry name" value="HisK_dim/P_dom"/>
</dbReference>
<dbReference type="InterPro" id="IPR013727">
    <property type="entry name" value="2CSK_N"/>
</dbReference>